<feature type="region of interest" description="Disordered" evidence="1">
    <location>
        <begin position="1"/>
        <end position="29"/>
    </location>
</feature>
<dbReference type="AlphaFoldDB" id="A0A1M5TFC1"/>
<reference evidence="2 3" key="1">
    <citation type="submission" date="2016-11" db="EMBL/GenBank/DDBJ databases">
        <authorList>
            <person name="Jaros S."/>
            <person name="Januszkiewicz K."/>
            <person name="Wedrychowicz H."/>
        </authorList>
    </citation>
    <scope>NUCLEOTIDE SEQUENCE [LARGE SCALE GENOMIC DNA]</scope>
    <source>
        <strain evidence="2 3">DSM 45627</strain>
    </source>
</reference>
<dbReference type="EMBL" id="FQVU01000006">
    <property type="protein sequence ID" value="SHH49457.1"/>
    <property type="molecule type" value="Genomic_DNA"/>
</dbReference>
<feature type="compositionally biased region" description="Gly residues" evidence="1">
    <location>
        <begin position="1"/>
        <end position="12"/>
    </location>
</feature>
<accession>A0A1M5TFC1</accession>
<sequence>MLLAGCTGGKGGDASSTTSLSPPTPAAAVARTGATAVGSTQRVAIEPTRITASQRTSLKAGAGRTGTLYVGQPVELSTPAPIPRGGIRLTRRYATAVPAGLAASFVYWDTSLRGWHAVPSTLSGNRRVVTAVVHHLSVWTDVVGSVTGAVGGAAHGALAAVRHFGSKAADWAYYEVGKVFDTRVDPPTCTSTPSWVSSTTFIDTARNNSLLFCVGHDPKNPDLLVVKARVNRGFAFTAKVGADHSWQYNSTSGSSPLADARAALGHLDDALSRTLDGLSPPGQVLVGAGKELDLGFSADQVRNADVGSAVVTFAPPTVDRFLISLVGSLIGDAISDAQQGYTAGAIALAGCYDDVHDARGVDGFARAAQTCLSSLDTSAASALGNYLRVRRGLSDREAGRLAGRLVARVSVYLALVGPVFSTMNFAAEQTLPASARTVTVFPTIEKVTASTLRTAQVPAYCRLPAQRLVAGHTTKGHPGSGDIAVTGALVGRADFAGAGYQQILTVYGCNAGGVGWPQQLLLVGAGGTMLGHYELGKYDRQEHSNLTSLTVAGHSADITWDSYEGAGFYVVHHGATVRYTGGTLVLDDEVDRYTPAKVVDDILMAQDARKRSTLRDPDVVTDVQWNALVHTYRDDDFLLDDPNDDCRTAGDTAVCRGTWYDRITASDDRPFTMTLVRSTGGYGWKLADLRLD</sequence>
<evidence type="ECO:0000313" key="3">
    <source>
        <dbReference type="Proteomes" id="UP000186132"/>
    </source>
</evidence>
<feature type="compositionally biased region" description="Low complexity" evidence="1">
    <location>
        <begin position="14"/>
        <end position="29"/>
    </location>
</feature>
<proteinExistence type="predicted"/>
<evidence type="ECO:0000256" key="1">
    <source>
        <dbReference type="SAM" id="MobiDB-lite"/>
    </source>
</evidence>
<keyword evidence="3" id="KW-1185">Reference proteome</keyword>
<name>A0A1M5TFC1_9ACTN</name>
<dbReference type="STRING" id="1206085.SAMN05443575_4000"/>
<protein>
    <submittedName>
        <fullName evidence="2">Uncharacterized protein</fullName>
    </submittedName>
</protein>
<dbReference type="Proteomes" id="UP000186132">
    <property type="component" value="Unassembled WGS sequence"/>
</dbReference>
<gene>
    <name evidence="2" type="ORF">SAMN05443575_4000</name>
</gene>
<evidence type="ECO:0000313" key="2">
    <source>
        <dbReference type="EMBL" id="SHH49457.1"/>
    </source>
</evidence>
<organism evidence="2 3">
    <name type="scientific">Jatrophihabitans endophyticus</name>
    <dbReference type="NCBI Taxonomy" id="1206085"/>
    <lineage>
        <taxon>Bacteria</taxon>
        <taxon>Bacillati</taxon>
        <taxon>Actinomycetota</taxon>
        <taxon>Actinomycetes</taxon>
        <taxon>Jatrophihabitantales</taxon>
        <taxon>Jatrophihabitantaceae</taxon>
        <taxon>Jatrophihabitans</taxon>
    </lineage>
</organism>